<reference evidence="1" key="1">
    <citation type="submission" date="2013-07" db="EMBL/GenBank/DDBJ databases">
        <title>Midgut Transcriptome Profiling of Anoplphora glabripennis, a Lignocellulose Degrading, Wood-Boring Cerambycid.</title>
        <authorList>
            <person name="Scully E.D."/>
            <person name="Hoover K."/>
            <person name="Carlson J.E."/>
            <person name="Tien M."/>
            <person name="Geib S.M."/>
        </authorList>
    </citation>
    <scope>NUCLEOTIDE SEQUENCE</scope>
</reference>
<organism evidence="1">
    <name type="scientific">Anoplophora glabripennis</name>
    <name type="common">Asian longhorn beetle</name>
    <name type="synonym">Anoplophora nobilis</name>
    <dbReference type="NCBI Taxonomy" id="217634"/>
    <lineage>
        <taxon>Eukaryota</taxon>
        <taxon>Metazoa</taxon>
        <taxon>Ecdysozoa</taxon>
        <taxon>Arthropoda</taxon>
        <taxon>Hexapoda</taxon>
        <taxon>Insecta</taxon>
        <taxon>Pterygota</taxon>
        <taxon>Neoptera</taxon>
        <taxon>Endopterygota</taxon>
        <taxon>Coleoptera</taxon>
        <taxon>Polyphaga</taxon>
        <taxon>Cucujiformia</taxon>
        <taxon>Chrysomeloidea</taxon>
        <taxon>Cerambycidae</taxon>
        <taxon>Lamiinae</taxon>
        <taxon>Lamiini</taxon>
        <taxon>Anoplophora</taxon>
    </lineage>
</organism>
<accession>V5H1N5</accession>
<sequence>MEENVSSIQVPKFNPSESYDKWRYKFMLLLEMRNCKDVIDIENRPEKIKEEEWEKKEVRAKNYIANAVDVDIIMDCKTAKDMINRLDRLYQKKSHSKQIMIEKKLCQLQYDETKSLEDFFATFERLIKKN</sequence>
<name>V5H1N5_ANOGL</name>
<protein>
    <submittedName>
        <fullName evidence="1">Retrovirus-related Pol polyprotein</fullName>
    </submittedName>
</protein>
<dbReference type="Pfam" id="PF14223">
    <property type="entry name" value="Retrotran_gag_2"/>
    <property type="match status" value="1"/>
</dbReference>
<gene>
    <name evidence="1" type="primary">POLX</name>
</gene>
<dbReference type="EMBL" id="GALX01000314">
    <property type="protein sequence ID" value="JAB68152.1"/>
    <property type="molecule type" value="Transcribed_RNA"/>
</dbReference>
<evidence type="ECO:0000313" key="1">
    <source>
        <dbReference type="EMBL" id="JAB68152.1"/>
    </source>
</evidence>
<proteinExistence type="predicted"/>
<dbReference type="AlphaFoldDB" id="V5H1N5"/>